<protein>
    <submittedName>
        <fullName evidence="1">Uncharacterized protein</fullName>
    </submittedName>
</protein>
<evidence type="ECO:0000313" key="2">
    <source>
        <dbReference type="Proteomes" id="UP000594262"/>
    </source>
</evidence>
<sequence length="124" mass="14902">MSGDLFLLDKKTFWYVHFVWFDYSKCDIYVNETLKTNFYYFGSRKSTGCEKSQICTILWGAYGGPGHRNTDSFSQNHRNIDTYFTKYRHRHVFQAVDKRQYLQVDKKCLNKRGLLKMKRGTHEF</sequence>
<name>A0A7M5UEB4_9CNID</name>
<accession>A0A7M5UEB4</accession>
<organism evidence="1 2">
    <name type="scientific">Clytia hemisphaerica</name>
    <dbReference type="NCBI Taxonomy" id="252671"/>
    <lineage>
        <taxon>Eukaryota</taxon>
        <taxon>Metazoa</taxon>
        <taxon>Cnidaria</taxon>
        <taxon>Hydrozoa</taxon>
        <taxon>Hydroidolina</taxon>
        <taxon>Leptothecata</taxon>
        <taxon>Obeliida</taxon>
        <taxon>Clytiidae</taxon>
        <taxon>Clytia</taxon>
    </lineage>
</organism>
<dbReference type="Proteomes" id="UP000594262">
    <property type="component" value="Unplaced"/>
</dbReference>
<evidence type="ECO:0000313" key="1">
    <source>
        <dbReference type="EnsemblMetazoa" id="CLYHEMP000024.1"/>
    </source>
</evidence>
<reference evidence="1" key="1">
    <citation type="submission" date="2021-01" db="UniProtKB">
        <authorList>
            <consortium name="EnsemblMetazoa"/>
        </authorList>
    </citation>
    <scope>IDENTIFICATION</scope>
</reference>
<keyword evidence="2" id="KW-1185">Reference proteome</keyword>
<dbReference type="EnsemblMetazoa" id="CLYHEMT000024.1">
    <property type="protein sequence ID" value="CLYHEMP000024.1"/>
    <property type="gene ID" value="CLYHEMG000024"/>
</dbReference>
<dbReference type="AlphaFoldDB" id="A0A7M5UEB4"/>
<proteinExistence type="predicted"/>